<feature type="chain" id="PRO_5015308915" evidence="2">
    <location>
        <begin position="32"/>
        <end position="82"/>
    </location>
</feature>
<reference evidence="3 4" key="1">
    <citation type="submission" date="2018-01" db="EMBL/GenBank/DDBJ databases">
        <title>Complete genome sequence of Streptomyces lunaelactis MM109T, a Ferroverdin A producer isolated from cave moonmilk deposits.</title>
        <authorList>
            <person name="Naome A."/>
            <person name="Martinet L."/>
            <person name="Maciejewska M."/>
            <person name="Anderssen S."/>
            <person name="Adam D."/>
            <person name="Tenconi E."/>
            <person name="Deflandre B."/>
            <person name="Arguelles-Arias A."/>
            <person name="Calusinska M."/>
            <person name="Copieters W."/>
            <person name="Karim L."/>
            <person name="Hanikenne M."/>
            <person name="Baurain D."/>
            <person name="van Wezel G."/>
            <person name="Smargiasso N."/>
            <person name="de Pauw E."/>
            <person name="Delfosse P."/>
            <person name="Rigali S."/>
        </authorList>
    </citation>
    <scope>NUCLEOTIDE SEQUENCE [LARGE SCALE GENOMIC DNA]</scope>
    <source>
        <strain evidence="3 4">MM109</strain>
    </source>
</reference>
<evidence type="ECO:0000256" key="1">
    <source>
        <dbReference type="SAM" id="MobiDB-lite"/>
    </source>
</evidence>
<evidence type="ECO:0000256" key="2">
    <source>
        <dbReference type="SAM" id="SignalP"/>
    </source>
</evidence>
<evidence type="ECO:0000313" key="4">
    <source>
        <dbReference type="Proteomes" id="UP000244201"/>
    </source>
</evidence>
<dbReference type="RefSeq" id="WP_108150955.1">
    <property type="nucleotide sequence ID" value="NZ_CP026304.1"/>
</dbReference>
<keyword evidence="4" id="KW-1185">Reference proteome</keyword>
<protein>
    <submittedName>
        <fullName evidence="3">Uncharacterized protein</fullName>
    </submittedName>
</protein>
<name>A0A2R4T5P3_9ACTN</name>
<accession>A0A2R4T5P3</accession>
<sequence>MRHFTTIFRTACTLAVVAVAGATAVTTAGQAADQRPTAVVADTGRGNHGFKGLTRVDTGWGGPGAKTLASSDTGWGSPTRDA</sequence>
<dbReference type="AlphaFoldDB" id="A0A2R4T5P3"/>
<evidence type="ECO:0000313" key="3">
    <source>
        <dbReference type="EMBL" id="AVZ74469.1"/>
    </source>
</evidence>
<dbReference type="GeneID" id="55657966"/>
<feature type="region of interest" description="Disordered" evidence="1">
    <location>
        <begin position="42"/>
        <end position="82"/>
    </location>
</feature>
<keyword evidence="2" id="KW-0732">Signal</keyword>
<proteinExistence type="predicted"/>
<gene>
    <name evidence="3" type="ORF">SLUN_22200</name>
</gene>
<dbReference type="KEGG" id="slk:SLUN_22200"/>
<organism evidence="3 4">
    <name type="scientific">Streptomyces lunaelactis</name>
    <dbReference type="NCBI Taxonomy" id="1535768"/>
    <lineage>
        <taxon>Bacteria</taxon>
        <taxon>Bacillati</taxon>
        <taxon>Actinomycetota</taxon>
        <taxon>Actinomycetes</taxon>
        <taxon>Kitasatosporales</taxon>
        <taxon>Streptomycetaceae</taxon>
        <taxon>Streptomyces</taxon>
    </lineage>
</organism>
<dbReference type="Proteomes" id="UP000244201">
    <property type="component" value="Chromosome"/>
</dbReference>
<dbReference type="EMBL" id="CP026304">
    <property type="protein sequence ID" value="AVZ74469.1"/>
    <property type="molecule type" value="Genomic_DNA"/>
</dbReference>
<feature type="signal peptide" evidence="2">
    <location>
        <begin position="1"/>
        <end position="31"/>
    </location>
</feature>